<evidence type="ECO:0000313" key="2">
    <source>
        <dbReference type="Proteomes" id="UP001601059"/>
    </source>
</evidence>
<dbReference type="EMBL" id="JBIACK010000001">
    <property type="protein sequence ID" value="MFE8699337.1"/>
    <property type="molecule type" value="Genomic_DNA"/>
</dbReference>
<name>A0ABW6K6Z0_9BACI</name>
<organism evidence="1 2">
    <name type="scientific">Cytobacillus spartinae</name>
    <dbReference type="NCBI Taxonomy" id="3299023"/>
    <lineage>
        <taxon>Bacteria</taxon>
        <taxon>Bacillati</taxon>
        <taxon>Bacillota</taxon>
        <taxon>Bacilli</taxon>
        <taxon>Bacillales</taxon>
        <taxon>Bacillaceae</taxon>
        <taxon>Cytobacillus</taxon>
    </lineage>
</organism>
<accession>A0ABW6K6Z0</accession>
<comment type="caution">
    <text evidence="1">The sequence shown here is derived from an EMBL/GenBank/DDBJ whole genome shotgun (WGS) entry which is preliminary data.</text>
</comment>
<gene>
    <name evidence="1" type="ORF">ACFYKX_01740</name>
</gene>
<keyword evidence="2" id="KW-1185">Reference proteome</keyword>
<proteinExistence type="predicted"/>
<sequence length="93" mass="11125">MVFLFLCLLTAGLLINFVQKYILRIKEPNIDELWRELESEEWFIEFIKNPKIKDYVEQSKDSGLLSDPYYVRKILDHEGHREGFLNHVVAKLK</sequence>
<reference evidence="1 2" key="1">
    <citation type="submission" date="2024-08" db="EMBL/GenBank/DDBJ databases">
        <title>Two novel Cytobacillus novel species.</title>
        <authorList>
            <person name="Liu G."/>
        </authorList>
    </citation>
    <scope>NUCLEOTIDE SEQUENCE [LARGE SCALE GENOMIC DNA]</scope>
    <source>
        <strain evidence="1 2">FJAT-54145</strain>
    </source>
</reference>
<evidence type="ECO:0000313" key="1">
    <source>
        <dbReference type="EMBL" id="MFE8699337.1"/>
    </source>
</evidence>
<dbReference type="RefSeq" id="WP_389357454.1">
    <property type="nucleotide sequence ID" value="NZ_JBIACK010000001.1"/>
</dbReference>
<dbReference type="Proteomes" id="UP001601059">
    <property type="component" value="Unassembled WGS sequence"/>
</dbReference>
<protein>
    <submittedName>
        <fullName evidence="1">Uncharacterized protein</fullName>
    </submittedName>
</protein>